<evidence type="ECO:0000313" key="2">
    <source>
        <dbReference type="EMBL" id="MFH7600673.1"/>
    </source>
</evidence>
<accession>A0ABW7PQQ4</accession>
<proteinExistence type="predicted"/>
<keyword evidence="3" id="KW-1185">Reference proteome</keyword>
<dbReference type="Pfam" id="PF13560">
    <property type="entry name" value="HTH_31"/>
    <property type="match status" value="1"/>
</dbReference>
<protein>
    <submittedName>
        <fullName evidence="2">Helix-turn-helix domain-containing protein</fullName>
    </submittedName>
</protein>
<dbReference type="Proteomes" id="UP001610631">
    <property type="component" value="Unassembled WGS sequence"/>
</dbReference>
<dbReference type="RefSeq" id="WP_395514204.1">
    <property type="nucleotide sequence ID" value="NZ_JBBDHD010000339.1"/>
</dbReference>
<feature type="region of interest" description="Disordered" evidence="1">
    <location>
        <begin position="1"/>
        <end position="34"/>
    </location>
</feature>
<evidence type="ECO:0000313" key="3">
    <source>
        <dbReference type="Proteomes" id="UP001610631"/>
    </source>
</evidence>
<feature type="non-terminal residue" evidence="2">
    <location>
        <position position="118"/>
    </location>
</feature>
<dbReference type="SUPFAM" id="SSF47413">
    <property type="entry name" value="lambda repressor-like DNA-binding domains"/>
    <property type="match status" value="1"/>
</dbReference>
<reference evidence="2 3" key="1">
    <citation type="submission" date="2024-03" db="EMBL/GenBank/DDBJ databases">
        <title>Whole genome sequencing of Streptomyces racemochromogenes, to identify antimicrobial biosynthetic gene clusters.</title>
        <authorList>
            <person name="Suryawanshi P."/>
            <person name="Krishnaraj P.U."/>
            <person name="Arun Y.P."/>
            <person name="Suryawanshi M.P."/>
            <person name="Rakshit O."/>
        </authorList>
    </citation>
    <scope>NUCLEOTIDE SEQUENCE [LARGE SCALE GENOMIC DNA]</scope>
    <source>
        <strain evidence="2 3">AUDT626</strain>
    </source>
</reference>
<comment type="caution">
    <text evidence="2">The sequence shown here is derived from an EMBL/GenBank/DDBJ whole genome shotgun (WGS) entry which is preliminary data.</text>
</comment>
<organism evidence="2 3">
    <name type="scientific">Streptomyces racemochromogenes</name>
    <dbReference type="NCBI Taxonomy" id="67353"/>
    <lineage>
        <taxon>Bacteria</taxon>
        <taxon>Bacillati</taxon>
        <taxon>Actinomycetota</taxon>
        <taxon>Actinomycetes</taxon>
        <taxon>Kitasatosporales</taxon>
        <taxon>Streptomycetaceae</taxon>
        <taxon>Streptomyces</taxon>
    </lineage>
</organism>
<gene>
    <name evidence="2" type="ORF">WDV06_37125</name>
</gene>
<name>A0ABW7PQQ4_9ACTN</name>
<sequence length="118" mass="12161">MAGVAEEGTGRDDSAGGGALPARRGLDPLKPEVFNNRPHKRALVEHLRSLIGAADLASKQVASGAALSASALSKNLSGERLPHRSTIEAIIQLCGASEEVRALSLRLHTAALGEAHPA</sequence>
<evidence type="ECO:0000256" key="1">
    <source>
        <dbReference type="SAM" id="MobiDB-lite"/>
    </source>
</evidence>
<dbReference type="EMBL" id="JBBDHD010000339">
    <property type="protein sequence ID" value="MFH7600673.1"/>
    <property type="molecule type" value="Genomic_DNA"/>
</dbReference>
<dbReference type="InterPro" id="IPR010982">
    <property type="entry name" value="Lambda_DNA-bd_dom_sf"/>
</dbReference>